<gene>
    <name evidence="3" type="ORF">Adt_00558</name>
</gene>
<dbReference type="Proteomes" id="UP001604336">
    <property type="component" value="Unassembled WGS sequence"/>
</dbReference>
<organism evidence="3 4">
    <name type="scientific">Abeliophyllum distichum</name>
    <dbReference type="NCBI Taxonomy" id="126358"/>
    <lineage>
        <taxon>Eukaryota</taxon>
        <taxon>Viridiplantae</taxon>
        <taxon>Streptophyta</taxon>
        <taxon>Embryophyta</taxon>
        <taxon>Tracheophyta</taxon>
        <taxon>Spermatophyta</taxon>
        <taxon>Magnoliopsida</taxon>
        <taxon>eudicotyledons</taxon>
        <taxon>Gunneridae</taxon>
        <taxon>Pentapetalae</taxon>
        <taxon>asterids</taxon>
        <taxon>lamiids</taxon>
        <taxon>Lamiales</taxon>
        <taxon>Oleaceae</taxon>
        <taxon>Forsythieae</taxon>
        <taxon>Abeliophyllum</taxon>
    </lineage>
</organism>
<comment type="caution">
    <text evidence="3">The sequence shown here is derived from an EMBL/GenBank/DDBJ whole genome shotgun (WGS) entry which is preliminary data.</text>
</comment>
<evidence type="ECO:0000313" key="4">
    <source>
        <dbReference type="Proteomes" id="UP001604336"/>
    </source>
</evidence>
<feature type="transmembrane region" description="Helical" evidence="1">
    <location>
        <begin position="32"/>
        <end position="55"/>
    </location>
</feature>
<keyword evidence="2" id="KW-0732">Signal</keyword>
<accession>A0ABD1VQE0</accession>
<evidence type="ECO:0000256" key="1">
    <source>
        <dbReference type="SAM" id="Phobius"/>
    </source>
</evidence>
<protein>
    <submittedName>
        <fullName evidence="3">Uncharacterized protein</fullName>
    </submittedName>
</protein>
<keyword evidence="1" id="KW-1133">Transmembrane helix</keyword>
<evidence type="ECO:0000313" key="3">
    <source>
        <dbReference type="EMBL" id="KAL2539580.1"/>
    </source>
</evidence>
<keyword evidence="4" id="KW-1185">Reference proteome</keyword>
<dbReference type="EMBL" id="JBFOLK010000001">
    <property type="protein sequence ID" value="KAL2539580.1"/>
    <property type="molecule type" value="Genomic_DNA"/>
</dbReference>
<feature type="signal peptide" evidence="2">
    <location>
        <begin position="1"/>
        <end position="16"/>
    </location>
</feature>
<dbReference type="AlphaFoldDB" id="A0ABD1VQE0"/>
<sequence>MVVICLLLCHMLPCLACAPLYVGSDNFKSAISAAILGFQSWILVGFVSEFFNLNFGEIQNVTMMLSSSSINDSSGRSTVESNFETSGSSVSNTFLSTNDRMMVFAPRTIFAHSSTIRLCVAQISGCISRVGVKSPEILHDSLRHNFMNRMIDRLLIYNSMNVGD</sequence>
<keyword evidence="1" id="KW-0472">Membrane</keyword>
<feature type="chain" id="PRO_5044841815" evidence="2">
    <location>
        <begin position="17"/>
        <end position="164"/>
    </location>
</feature>
<evidence type="ECO:0000256" key="2">
    <source>
        <dbReference type="SAM" id="SignalP"/>
    </source>
</evidence>
<reference evidence="4" key="1">
    <citation type="submission" date="2024-07" db="EMBL/GenBank/DDBJ databases">
        <title>Two chromosome-level genome assemblies of Korean endemic species Abeliophyllum distichum and Forsythia ovata (Oleaceae).</title>
        <authorList>
            <person name="Jang H."/>
        </authorList>
    </citation>
    <scope>NUCLEOTIDE SEQUENCE [LARGE SCALE GENOMIC DNA]</scope>
</reference>
<keyword evidence="1" id="KW-0812">Transmembrane</keyword>
<proteinExistence type="predicted"/>
<name>A0ABD1VQE0_9LAMI</name>